<name>A0A4Z1CDQ8_9RHOB</name>
<evidence type="ECO:0000313" key="3">
    <source>
        <dbReference type="Proteomes" id="UP000297972"/>
    </source>
</evidence>
<evidence type="ECO:0000313" key="2">
    <source>
        <dbReference type="EMBL" id="TGN37647.1"/>
    </source>
</evidence>
<feature type="non-terminal residue" evidence="2">
    <location>
        <position position="66"/>
    </location>
</feature>
<accession>A0A4Z1CDQ8</accession>
<proteinExistence type="predicted"/>
<dbReference type="Proteomes" id="UP000297972">
    <property type="component" value="Unassembled WGS sequence"/>
</dbReference>
<dbReference type="EMBL" id="SRPG01000484">
    <property type="protein sequence ID" value="TGN37647.1"/>
    <property type="molecule type" value="Genomic_DNA"/>
</dbReference>
<gene>
    <name evidence="2" type="ORF">E4L95_22460</name>
</gene>
<dbReference type="AlphaFoldDB" id="A0A4Z1CDQ8"/>
<comment type="caution">
    <text evidence="2">The sequence shown here is derived from an EMBL/GenBank/DDBJ whole genome shotgun (WGS) entry which is preliminary data.</text>
</comment>
<feature type="region of interest" description="Disordered" evidence="1">
    <location>
        <begin position="37"/>
        <end position="66"/>
    </location>
</feature>
<reference evidence="2 3" key="1">
    <citation type="submission" date="2019-03" db="EMBL/GenBank/DDBJ databases">
        <authorList>
            <person name="Li J."/>
        </authorList>
    </citation>
    <scope>NUCLEOTIDE SEQUENCE [LARGE SCALE GENOMIC DNA]</scope>
    <source>
        <strain evidence="2 3">3058</strain>
    </source>
</reference>
<keyword evidence="3" id="KW-1185">Reference proteome</keyword>
<protein>
    <submittedName>
        <fullName evidence="2">Uncharacterized protein</fullName>
    </submittedName>
</protein>
<evidence type="ECO:0000256" key="1">
    <source>
        <dbReference type="SAM" id="MobiDB-lite"/>
    </source>
</evidence>
<organism evidence="2 3">
    <name type="scientific">Paracoccus liaowanqingii</name>
    <dbReference type="NCBI Taxonomy" id="2560053"/>
    <lineage>
        <taxon>Bacteria</taxon>
        <taxon>Pseudomonadati</taxon>
        <taxon>Pseudomonadota</taxon>
        <taxon>Alphaproteobacteria</taxon>
        <taxon>Rhodobacterales</taxon>
        <taxon>Paracoccaceae</taxon>
        <taxon>Paracoccus</taxon>
    </lineage>
</organism>
<feature type="compositionally biased region" description="Basic and acidic residues" evidence="1">
    <location>
        <begin position="54"/>
        <end position="66"/>
    </location>
</feature>
<sequence>MGLFSTPGKAIRAVLISQVAMALAIVGLDVMGAPGREAPGLYAPPAEGPNVRPYRPDLRAPDPSRP</sequence>